<organism evidence="1 2">
    <name type="scientific">Dovyalis caffra</name>
    <dbReference type="NCBI Taxonomy" id="77055"/>
    <lineage>
        <taxon>Eukaryota</taxon>
        <taxon>Viridiplantae</taxon>
        <taxon>Streptophyta</taxon>
        <taxon>Embryophyta</taxon>
        <taxon>Tracheophyta</taxon>
        <taxon>Spermatophyta</taxon>
        <taxon>Magnoliopsida</taxon>
        <taxon>eudicotyledons</taxon>
        <taxon>Gunneridae</taxon>
        <taxon>Pentapetalae</taxon>
        <taxon>rosids</taxon>
        <taxon>fabids</taxon>
        <taxon>Malpighiales</taxon>
        <taxon>Salicaceae</taxon>
        <taxon>Flacourtieae</taxon>
        <taxon>Dovyalis</taxon>
    </lineage>
</organism>
<sequence>AAADASIGLALYISLSLYAAIRQCRKEKSKLGRRALEGPTKARLGSLMDNALKGKSKFRSPIPKLRQFHPIESLILFQIKQSMQKGLFGVIDFNSHNGQ</sequence>
<accession>A0AAV1SP00</accession>
<reference evidence="1 2" key="1">
    <citation type="submission" date="2024-01" db="EMBL/GenBank/DDBJ databases">
        <authorList>
            <person name="Waweru B."/>
        </authorList>
    </citation>
    <scope>NUCLEOTIDE SEQUENCE [LARGE SCALE GENOMIC DNA]</scope>
</reference>
<dbReference type="Proteomes" id="UP001314170">
    <property type="component" value="Unassembled WGS sequence"/>
</dbReference>
<evidence type="ECO:0000313" key="1">
    <source>
        <dbReference type="EMBL" id="CAK7353508.1"/>
    </source>
</evidence>
<proteinExistence type="predicted"/>
<dbReference type="EMBL" id="CAWUPB010001194">
    <property type="protein sequence ID" value="CAK7353508.1"/>
    <property type="molecule type" value="Genomic_DNA"/>
</dbReference>
<comment type="caution">
    <text evidence="1">The sequence shown here is derived from an EMBL/GenBank/DDBJ whole genome shotgun (WGS) entry which is preliminary data.</text>
</comment>
<protein>
    <submittedName>
        <fullName evidence="1">Uncharacterized protein</fullName>
    </submittedName>
</protein>
<name>A0AAV1SP00_9ROSI</name>
<evidence type="ECO:0000313" key="2">
    <source>
        <dbReference type="Proteomes" id="UP001314170"/>
    </source>
</evidence>
<gene>
    <name evidence="1" type="ORF">DCAF_LOCUS24763</name>
</gene>
<feature type="non-terminal residue" evidence="1">
    <location>
        <position position="1"/>
    </location>
</feature>
<keyword evidence="2" id="KW-1185">Reference proteome</keyword>
<feature type="non-terminal residue" evidence="1">
    <location>
        <position position="99"/>
    </location>
</feature>
<dbReference type="AlphaFoldDB" id="A0AAV1SP00"/>